<keyword evidence="1" id="KW-0732">Signal</keyword>
<proteinExistence type="predicted"/>
<evidence type="ECO:0000313" key="3">
    <source>
        <dbReference type="Proteomes" id="UP001161391"/>
    </source>
</evidence>
<keyword evidence="3" id="KW-1185">Reference proteome</keyword>
<evidence type="ECO:0000256" key="1">
    <source>
        <dbReference type="SAM" id="SignalP"/>
    </source>
</evidence>
<organism evidence="2 3">
    <name type="scientific">Algimonas ampicilliniresistens</name>
    <dbReference type="NCBI Taxonomy" id="1298735"/>
    <lineage>
        <taxon>Bacteria</taxon>
        <taxon>Pseudomonadati</taxon>
        <taxon>Pseudomonadota</taxon>
        <taxon>Alphaproteobacteria</taxon>
        <taxon>Maricaulales</taxon>
        <taxon>Robiginitomaculaceae</taxon>
        <taxon>Algimonas</taxon>
    </lineage>
</organism>
<sequence length="133" mass="13849">MRHILIAGLAAFALTGCMTVAKTTGKAAALPFKATYQTGRLTGKGVVGTTKFVGKSTIATGKGVYYVGTVPVKITDKALDSSIKVLTVTTQVVDLTGKVVTVSRNIQAAQLDNELMNIRRAGNVMSVTVDAFG</sequence>
<dbReference type="EMBL" id="BSNK01000001">
    <property type="protein sequence ID" value="GLQ23497.1"/>
    <property type="molecule type" value="Genomic_DNA"/>
</dbReference>
<evidence type="ECO:0000313" key="2">
    <source>
        <dbReference type="EMBL" id="GLQ23497.1"/>
    </source>
</evidence>
<gene>
    <name evidence="2" type="ORF">GCM10007853_13710</name>
</gene>
<dbReference type="Proteomes" id="UP001161391">
    <property type="component" value="Unassembled WGS sequence"/>
</dbReference>
<dbReference type="RefSeq" id="WP_284388994.1">
    <property type="nucleotide sequence ID" value="NZ_BSNK01000001.1"/>
</dbReference>
<accession>A0ABQ5VAY8</accession>
<reference evidence="2" key="1">
    <citation type="journal article" date="2014" name="Int. J. Syst. Evol. Microbiol.">
        <title>Complete genome of a new Firmicutes species belonging to the dominant human colonic microbiota ('Ruminococcus bicirculans') reveals two chromosomes and a selective capacity to utilize plant glucans.</title>
        <authorList>
            <consortium name="NISC Comparative Sequencing Program"/>
            <person name="Wegmann U."/>
            <person name="Louis P."/>
            <person name="Goesmann A."/>
            <person name="Henrissat B."/>
            <person name="Duncan S.H."/>
            <person name="Flint H.J."/>
        </authorList>
    </citation>
    <scope>NUCLEOTIDE SEQUENCE</scope>
    <source>
        <strain evidence="2">NBRC 108219</strain>
    </source>
</reference>
<dbReference type="PROSITE" id="PS51257">
    <property type="entry name" value="PROKAR_LIPOPROTEIN"/>
    <property type="match status" value="1"/>
</dbReference>
<name>A0ABQ5VAY8_9PROT</name>
<feature type="signal peptide" evidence="1">
    <location>
        <begin position="1"/>
        <end position="21"/>
    </location>
</feature>
<reference evidence="2" key="2">
    <citation type="submission" date="2023-01" db="EMBL/GenBank/DDBJ databases">
        <title>Draft genome sequence of Algimonas ampicilliniresistens strain NBRC 108219.</title>
        <authorList>
            <person name="Sun Q."/>
            <person name="Mori K."/>
        </authorList>
    </citation>
    <scope>NUCLEOTIDE SEQUENCE</scope>
    <source>
        <strain evidence="2">NBRC 108219</strain>
    </source>
</reference>
<comment type="caution">
    <text evidence="2">The sequence shown here is derived from an EMBL/GenBank/DDBJ whole genome shotgun (WGS) entry which is preliminary data.</text>
</comment>
<evidence type="ECO:0008006" key="4">
    <source>
        <dbReference type="Google" id="ProtNLM"/>
    </source>
</evidence>
<feature type="chain" id="PRO_5045513223" description="Lipoprotein" evidence="1">
    <location>
        <begin position="22"/>
        <end position="133"/>
    </location>
</feature>
<protein>
    <recommendedName>
        <fullName evidence="4">Lipoprotein</fullName>
    </recommendedName>
</protein>